<name>A0AAD6ZGD3_9AGAR</name>
<sequence>MKSSDDYAMNTNFEAYQRLASHGVTGVPEVYGIFEDLEGGPIALIISYCDITLWELNSDNGSVDFLTPAQTDRFIAILKSIHEAGVRHCDIRVENLMLAEGGDPVIVDFDRARFNPIPVKKWEMDILRAALRGEYHDFSMHSPGPYDGPTPSAQSEESNGNNVSSVDDSSGEDGGKDGATG</sequence>
<gene>
    <name evidence="2" type="ORF">DFH08DRAFT_888689</name>
</gene>
<protein>
    <recommendedName>
        <fullName evidence="4">Protein kinase domain-containing protein</fullName>
    </recommendedName>
</protein>
<feature type="region of interest" description="Disordered" evidence="1">
    <location>
        <begin position="140"/>
        <end position="181"/>
    </location>
</feature>
<accession>A0AAD6ZGD3</accession>
<comment type="caution">
    <text evidence="2">The sequence shown here is derived from an EMBL/GenBank/DDBJ whole genome shotgun (WGS) entry which is preliminary data.</text>
</comment>
<dbReference type="SUPFAM" id="SSF56112">
    <property type="entry name" value="Protein kinase-like (PK-like)"/>
    <property type="match status" value="1"/>
</dbReference>
<evidence type="ECO:0008006" key="4">
    <source>
        <dbReference type="Google" id="ProtNLM"/>
    </source>
</evidence>
<proteinExistence type="predicted"/>
<dbReference type="AlphaFoldDB" id="A0AAD6ZGD3"/>
<keyword evidence="3" id="KW-1185">Reference proteome</keyword>
<dbReference type="Gene3D" id="1.10.510.10">
    <property type="entry name" value="Transferase(Phosphotransferase) domain 1"/>
    <property type="match status" value="1"/>
</dbReference>
<dbReference type="EMBL" id="JARIHO010000049">
    <property type="protein sequence ID" value="KAJ7321823.1"/>
    <property type="molecule type" value="Genomic_DNA"/>
</dbReference>
<reference evidence="2" key="1">
    <citation type="submission" date="2023-03" db="EMBL/GenBank/DDBJ databases">
        <title>Massive genome expansion in bonnet fungi (Mycena s.s.) driven by repeated elements and novel gene families across ecological guilds.</title>
        <authorList>
            <consortium name="Lawrence Berkeley National Laboratory"/>
            <person name="Harder C.B."/>
            <person name="Miyauchi S."/>
            <person name="Viragh M."/>
            <person name="Kuo A."/>
            <person name="Thoen E."/>
            <person name="Andreopoulos B."/>
            <person name="Lu D."/>
            <person name="Skrede I."/>
            <person name="Drula E."/>
            <person name="Henrissat B."/>
            <person name="Morin E."/>
            <person name="Kohler A."/>
            <person name="Barry K."/>
            <person name="LaButti K."/>
            <person name="Morin E."/>
            <person name="Salamov A."/>
            <person name="Lipzen A."/>
            <person name="Mereny Z."/>
            <person name="Hegedus B."/>
            <person name="Baldrian P."/>
            <person name="Stursova M."/>
            <person name="Weitz H."/>
            <person name="Taylor A."/>
            <person name="Grigoriev I.V."/>
            <person name="Nagy L.G."/>
            <person name="Martin F."/>
            <person name="Kauserud H."/>
        </authorList>
    </citation>
    <scope>NUCLEOTIDE SEQUENCE</scope>
    <source>
        <strain evidence="2">CBHHK002</strain>
    </source>
</reference>
<evidence type="ECO:0000313" key="2">
    <source>
        <dbReference type="EMBL" id="KAJ7321823.1"/>
    </source>
</evidence>
<evidence type="ECO:0000313" key="3">
    <source>
        <dbReference type="Proteomes" id="UP001218218"/>
    </source>
</evidence>
<dbReference type="InterPro" id="IPR011009">
    <property type="entry name" value="Kinase-like_dom_sf"/>
</dbReference>
<organism evidence="2 3">
    <name type="scientific">Mycena albidolilacea</name>
    <dbReference type="NCBI Taxonomy" id="1033008"/>
    <lineage>
        <taxon>Eukaryota</taxon>
        <taxon>Fungi</taxon>
        <taxon>Dikarya</taxon>
        <taxon>Basidiomycota</taxon>
        <taxon>Agaricomycotina</taxon>
        <taxon>Agaricomycetes</taxon>
        <taxon>Agaricomycetidae</taxon>
        <taxon>Agaricales</taxon>
        <taxon>Marasmiineae</taxon>
        <taxon>Mycenaceae</taxon>
        <taxon>Mycena</taxon>
    </lineage>
</organism>
<dbReference type="Proteomes" id="UP001218218">
    <property type="component" value="Unassembled WGS sequence"/>
</dbReference>
<feature type="compositionally biased region" description="Low complexity" evidence="1">
    <location>
        <begin position="155"/>
        <end position="168"/>
    </location>
</feature>
<evidence type="ECO:0000256" key="1">
    <source>
        <dbReference type="SAM" id="MobiDB-lite"/>
    </source>
</evidence>